<organism evidence="1">
    <name type="scientific">Culex pipiens</name>
    <name type="common">House mosquito</name>
    <dbReference type="NCBI Taxonomy" id="7175"/>
    <lineage>
        <taxon>Eukaryota</taxon>
        <taxon>Metazoa</taxon>
        <taxon>Ecdysozoa</taxon>
        <taxon>Arthropoda</taxon>
        <taxon>Hexapoda</taxon>
        <taxon>Insecta</taxon>
        <taxon>Pterygota</taxon>
        <taxon>Neoptera</taxon>
        <taxon>Endopterygota</taxon>
        <taxon>Diptera</taxon>
        <taxon>Nematocera</taxon>
        <taxon>Culicoidea</taxon>
        <taxon>Culicidae</taxon>
        <taxon>Culicinae</taxon>
        <taxon>Culicini</taxon>
        <taxon>Culex</taxon>
        <taxon>Culex</taxon>
    </lineage>
</organism>
<reference evidence="1" key="1">
    <citation type="submission" date="2021-05" db="EMBL/GenBank/DDBJ databases">
        <authorList>
            <person name="Alioto T."/>
            <person name="Alioto T."/>
            <person name="Gomez Garrido J."/>
        </authorList>
    </citation>
    <scope>NUCLEOTIDE SEQUENCE</scope>
</reference>
<sequence>MANLEMTDLIQLIPEFDGSLDSLDQFLMLTDYYADQIPEGEDQSKFLNIVFMKLKFKAAARIKRIYANTWEETKANLIREFGIKTTFGSIIEQIETHLNHMQVEFLI</sequence>
<accession>A0A8D8FZZ2</accession>
<name>A0A8D8FZZ2_CULPI</name>
<evidence type="ECO:0000313" key="1">
    <source>
        <dbReference type="EMBL" id="CAG6488968.1"/>
    </source>
</evidence>
<protein>
    <submittedName>
        <fullName evidence="1">(northern house mosquito) hypothetical protein</fullName>
    </submittedName>
</protein>
<dbReference type="EMBL" id="HBUE01111312">
    <property type="protein sequence ID" value="CAG6488968.1"/>
    <property type="molecule type" value="Transcribed_RNA"/>
</dbReference>
<dbReference type="AlphaFoldDB" id="A0A8D8FZZ2"/>
<proteinExistence type="predicted"/>